<dbReference type="AlphaFoldDB" id="A0A7Y9PDA2"/>
<proteinExistence type="predicted"/>
<comment type="caution">
    <text evidence="1">The sequence shown here is derived from an EMBL/GenBank/DDBJ whole genome shotgun (WGS) entry which is preliminary data.</text>
</comment>
<dbReference type="Proteomes" id="UP000589520">
    <property type="component" value="Unassembled WGS sequence"/>
</dbReference>
<evidence type="ECO:0000313" key="1">
    <source>
        <dbReference type="EMBL" id="NYF77810.1"/>
    </source>
</evidence>
<name>A0A7Y9PDA2_9BACT</name>
<gene>
    <name evidence="1" type="ORF">HDF17_000097</name>
</gene>
<sequence length="54" mass="5790">MAETQITNCRMMASMGLNLFDSGGVLKSDAPCSAKCSFTNTDLLFLAHYIAAID</sequence>
<accession>A0A7Y9PDA2</accession>
<protein>
    <submittedName>
        <fullName evidence="1">Uncharacterized protein</fullName>
    </submittedName>
</protein>
<evidence type="ECO:0000313" key="2">
    <source>
        <dbReference type="Proteomes" id="UP000589520"/>
    </source>
</evidence>
<organism evidence="1 2">
    <name type="scientific">Granulicella arctica</name>
    <dbReference type="NCBI Taxonomy" id="940613"/>
    <lineage>
        <taxon>Bacteria</taxon>
        <taxon>Pseudomonadati</taxon>
        <taxon>Acidobacteriota</taxon>
        <taxon>Terriglobia</taxon>
        <taxon>Terriglobales</taxon>
        <taxon>Acidobacteriaceae</taxon>
        <taxon>Granulicella</taxon>
    </lineage>
</organism>
<dbReference type="EMBL" id="JACCCW010000001">
    <property type="protein sequence ID" value="NYF77810.1"/>
    <property type="molecule type" value="Genomic_DNA"/>
</dbReference>
<reference evidence="1 2" key="1">
    <citation type="submission" date="2020-07" db="EMBL/GenBank/DDBJ databases">
        <title>Genomic Encyclopedia of Type Strains, Phase IV (KMG-V): Genome sequencing to study the core and pangenomes of soil and plant-associated prokaryotes.</title>
        <authorList>
            <person name="Whitman W."/>
        </authorList>
    </citation>
    <scope>NUCLEOTIDE SEQUENCE [LARGE SCALE GENOMIC DNA]</scope>
    <source>
        <strain evidence="1 2">X4EP2</strain>
    </source>
</reference>
<keyword evidence="2" id="KW-1185">Reference proteome</keyword>